<dbReference type="GO" id="GO:0016787">
    <property type="term" value="F:hydrolase activity"/>
    <property type="evidence" value="ECO:0007669"/>
    <property type="project" value="UniProtKB-KW"/>
</dbReference>
<dbReference type="PANTHER" id="PTHR43309:SF3">
    <property type="entry name" value="5-OXOPROLINASE SUBUNIT C"/>
    <property type="match status" value="1"/>
</dbReference>
<accession>A0A250AYD9</accession>
<dbReference type="InterPro" id="IPR003778">
    <property type="entry name" value="CT_A_B"/>
</dbReference>
<dbReference type="InterPro" id="IPR029000">
    <property type="entry name" value="Cyclophilin-like_dom_sf"/>
</dbReference>
<name>A0A250AYD9_9GAMM</name>
<proteinExistence type="predicted"/>
<dbReference type="SMART" id="SM00797">
    <property type="entry name" value="AHS2"/>
    <property type="match status" value="1"/>
</dbReference>
<dbReference type="InterPro" id="IPR053526">
    <property type="entry name" value="5-oxoprolinase_subunit"/>
</dbReference>
<gene>
    <name evidence="5" type="ORF">AWC35_05475</name>
</gene>
<dbReference type="GO" id="GO:0005524">
    <property type="term" value="F:ATP binding"/>
    <property type="evidence" value="ECO:0007669"/>
    <property type="project" value="UniProtKB-KW"/>
</dbReference>
<keyword evidence="3" id="KW-0067">ATP-binding</keyword>
<keyword evidence="1" id="KW-0547">Nucleotide-binding</keyword>
<dbReference type="NCBIfam" id="NF045499">
    <property type="entry name" value="PxpC_5OPro"/>
    <property type="match status" value="1"/>
</dbReference>
<feature type="domain" description="Carboxyltransferase" evidence="4">
    <location>
        <begin position="23"/>
        <end position="299"/>
    </location>
</feature>
<reference evidence="5 6" key="1">
    <citation type="submission" date="2016-01" db="EMBL/GenBank/DDBJ databases">
        <authorList>
            <person name="Oliw E.H."/>
        </authorList>
    </citation>
    <scope>NUCLEOTIDE SEQUENCE [LARGE SCALE GENOMIC DNA]</scope>
    <source>
        <strain evidence="5 6">FRB97</strain>
    </source>
</reference>
<dbReference type="OrthoDB" id="9768696at2"/>
<evidence type="ECO:0000313" key="5">
    <source>
        <dbReference type="EMBL" id="ATA18836.1"/>
    </source>
</evidence>
<keyword evidence="6" id="KW-1185">Reference proteome</keyword>
<dbReference type="RefSeq" id="WP_095845439.1">
    <property type="nucleotide sequence ID" value="NZ_CP014136.1"/>
</dbReference>
<dbReference type="KEGG" id="gqu:AWC35_05475"/>
<evidence type="ECO:0000256" key="2">
    <source>
        <dbReference type="ARBA" id="ARBA00022801"/>
    </source>
</evidence>
<dbReference type="Proteomes" id="UP000217182">
    <property type="component" value="Chromosome"/>
</dbReference>
<evidence type="ECO:0000256" key="1">
    <source>
        <dbReference type="ARBA" id="ARBA00022741"/>
    </source>
</evidence>
<dbReference type="SUPFAM" id="SSF50891">
    <property type="entry name" value="Cyclophilin-like"/>
    <property type="match status" value="1"/>
</dbReference>
<keyword evidence="2" id="KW-0378">Hydrolase</keyword>
<dbReference type="Pfam" id="PF02626">
    <property type="entry name" value="CT_A_B"/>
    <property type="match status" value="1"/>
</dbReference>
<dbReference type="EMBL" id="CP014136">
    <property type="protein sequence ID" value="ATA18836.1"/>
    <property type="molecule type" value="Genomic_DNA"/>
</dbReference>
<dbReference type="PANTHER" id="PTHR43309">
    <property type="entry name" value="5-OXOPROLINASE SUBUNIT C"/>
    <property type="match status" value="1"/>
</dbReference>
<dbReference type="AlphaFoldDB" id="A0A250AYD9"/>
<dbReference type="NCBIfam" id="TIGR00724">
    <property type="entry name" value="urea_amlyse_rel"/>
    <property type="match status" value="1"/>
</dbReference>
<dbReference type="InterPro" id="IPR052708">
    <property type="entry name" value="PxpC"/>
</dbReference>
<protein>
    <recommendedName>
        <fullName evidence="4">Carboxyltransferase domain-containing protein</fullName>
    </recommendedName>
</protein>
<sequence length="310" mass="33926">MLKILRAGIFTTVQDLGRHGFRRLGVSQGGALDIPALKIANLLVGNPQDAAGLEITLGQFSAEFSRAGWFALTGAGCDATLDGKPLWTGWRYRVKKGQRLVLNMPRRGMRSYLAVAGGIAVPAVLGSRSTDVKAAFGGLEGRPLRDGDRLPLGKSQTLVRDSIGVKQLLFNNRIRALPGPEYGEYSEEAQDAFWRTPWQISPQSNRMGYRLHGGHALARTTEHEILSHGLVPGVVQVPHNGQPIVLMADAQTTGGYPRIACVIEADLYHLAQIRLGEPMHFMPCTLAEAQRAKIEQDHFIQQIAWGLDEH</sequence>
<evidence type="ECO:0000259" key="4">
    <source>
        <dbReference type="SMART" id="SM00797"/>
    </source>
</evidence>
<evidence type="ECO:0000256" key="3">
    <source>
        <dbReference type="ARBA" id="ARBA00022840"/>
    </source>
</evidence>
<evidence type="ECO:0000313" key="6">
    <source>
        <dbReference type="Proteomes" id="UP000217182"/>
    </source>
</evidence>
<organism evidence="5 6">
    <name type="scientific">Gibbsiella quercinecans</name>
    <dbReference type="NCBI Taxonomy" id="929813"/>
    <lineage>
        <taxon>Bacteria</taxon>
        <taxon>Pseudomonadati</taxon>
        <taxon>Pseudomonadota</taxon>
        <taxon>Gammaproteobacteria</taxon>
        <taxon>Enterobacterales</taxon>
        <taxon>Yersiniaceae</taxon>
        <taxon>Gibbsiella</taxon>
    </lineage>
</organism>
<dbReference type="Gene3D" id="2.40.100.10">
    <property type="entry name" value="Cyclophilin-like"/>
    <property type="match status" value="1"/>
</dbReference>